<reference evidence="1 2" key="1">
    <citation type="submission" date="2019-02" db="EMBL/GenBank/DDBJ databases">
        <title>Genome of Pseudomonas korensis isolated from heavy metal contaminated environment.</title>
        <authorList>
            <person name="Ayangbenro A.S."/>
            <person name="Babalola O."/>
        </authorList>
    </citation>
    <scope>NUCLEOTIDE SEQUENCE [LARGE SCALE GENOMIC DNA]</scope>
    <source>
        <strain evidence="1 2">AB36</strain>
    </source>
</reference>
<name>A0A4Q4L7Y4_9PSED</name>
<proteinExistence type="predicted"/>
<sequence>MWQGDLSPLGCEAAPIPTIRMYQKHRVQWFTTASQPNGDKSPRHKRQVFQSFVSSLAPLPCRRARH</sequence>
<evidence type="ECO:0000313" key="2">
    <source>
        <dbReference type="Proteomes" id="UP000291107"/>
    </source>
</evidence>
<protein>
    <submittedName>
        <fullName evidence="1">Uncharacterized protein</fullName>
    </submittedName>
</protein>
<dbReference type="Proteomes" id="UP000291107">
    <property type="component" value="Unassembled WGS sequence"/>
</dbReference>
<comment type="caution">
    <text evidence="1">The sequence shown here is derived from an EMBL/GenBank/DDBJ whole genome shotgun (WGS) entry which is preliminary data.</text>
</comment>
<accession>A0A4Q4L7Y4</accession>
<evidence type="ECO:0000313" key="1">
    <source>
        <dbReference type="EMBL" id="RYM43651.1"/>
    </source>
</evidence>
<organism evidence="1 2">
    <name type="scientific">Pseudomonas koreensis</name>
    <dbReference type="NCBI Taxonomy" id="198620"/>
    <lineage>
        <taxon>Bacteria</taxon>
        <taxon>Pseudomonadati</taxon>
        <taxon>Pseudomonadota</taxon>
        <taxon>Gammaproteobacteria</taxon>
        <taxon>Pseudomonadales</taxon>
        <taxon>Pseudomonadaceae</taxon>
        <taxon>Pseudomonas</taxon>
    </lineage>
</organism>
<dbReference type="EMBL" id="SEUB01000002">
    <property type="protein sequence ID" value="RYM43651.1"/>
    <property type="molecule type" value="Genomic_DNA"/>
</dbReference>
<dbReference type="AlphaFoldDB" id="A0A4Q4L7Y4"/>
<gene>
    <name evidence="1" type="ORF">EVS84_07070</name>
</gene>